<evidence type="ECO:0000313" key="3">
    <source>
        <dbReference type="EMBL" id="MDQ7248542.1"/>
    </source>
</evidence>
<feature type="chain" id="PRO_5045449710" description="Secreted protein" evidence="2">
    <location>
        <begin position="26"/>
        <end position="234"/>
    </location>
</feature>
<evidence type="ECO:0000256" key="1">
    <source>
        <dbReference type="SAM" id="Phobius"/>
    </source>
</evidence>
<keyword evidence="1" id="KW-0812">Transmembrane</keyword>
<evidence type="ECO:0000313" key="4">
    <source>
        <dbReference type="Proteomes" id="UP001230156"/>
    </source>
</evidence>
<keyword evidence="2" id="KW-0732">Signal</keyword>
<keyword evidence="1" id="KW-1133">Transmembrane helix</keyword>
<dbReference type="EMBL" id="JAUYVI010000004">
    <property type="protein sequence ID" value="MDQ7248542.1"/>
    <property type="molecule type" value="Genomic_DNA"/>
</dbReference>
<feature type="signal peptide" evidence="2">
    <location>
        <begin position="1"/>
        <end position="25"/>
    </location>
</feature>
<reference evidence="4" key="1">
    <citation type="submission" date="2023-08" db="EMBL/GenBank/DDBJ databases">
        <title>Rhodospirillaceae gen. nov., a novel taxon isolated from the Yangtze River Yuezi River estuary sludge.</title>
        <authorList>
            <person name="Ruan L."/>
        </authorList>
    </citation>
    <scope>NUCLEOTIDE SEQUENCE [LARGE SCALE GENOMIC DNA]</scope>
    <source>
        <strain evidence="4">R-7</strain>
    </source>
</reference>
<sequence>MKPILKLLLSGILLVAAMAAGPASASTIFVNYTGVVTEVNNTNAVSGYSVGQSITGKMILSLPDTPQRSYLSGVPFFDAYNGSGSSAINGSTISGFGSVDNRSLSGFASLSFGVSETIGSVQYAESIYFEGHGAIPLLGSLQALPTDLASIKSYLQNSPYSLIGQIFANAPGMHVFDVHWDVTSVDVAGAPIPASLPLFVAALAMLGFIGRRRLRREGVPQLFRPDRPIAPRSV</sequence>
<keyword evidence="1" id="KW-0472">Membrane</keyword>
<name>A0ABU0YLD6_9PROT</name>
<comment type="caution">
    <text evidence="3">The sequence shown here is derived from an EMBL/GenBank/DDBJ whole genome shotgun (WGS) entry which is preliminary data.</text>
</comment>
<evidence type="ECO:0000256" key="2">
    <source>
        <dbReference type="SAM" id="SignalP"/>
    </source>
</evidence>
<accession>A0ABU0YLD6</accession>
<dbReference type="RefSeq" id="WP_379956021.1">
    <property type="nucleotide sequence ID" value="NZ_JAUYVI010000004.1"/>
</dbReference>
<organism evidence="3 4">
    <name type="scientific">Dongia sedimenti</name>
    <dbReference type="NCBI Taxonomy" id="3064282"/>
    <lineage>
        <taxon>Bacteria</taxon>
        <taxon>Pseudomonadati</taxon>
        <taxon>Pseudomonadota</taxon>
        <taxon>Alphaproteobacteria</taxon>
        <taxon>Rhodospirillales</taxon>
        <taxon>Dongiaceae</taxon>
        <taxon>Dongia</taxon>
    </lineage>
</organism>
<evidence type="ECO:0008006" key="5">
    <source>
        <dbReference type="Google" id="ProtNLM"/>
    </source>
</evidence>
<gene>
    <name evidence="3" type="ORF">Q8A70_12730</name>
</gene>
<keyword evidence="4" id="KW-1185">Reference proteome</keyword>
<protein>
    <recommendedName>
        <fullName evidence="5">Secreted protein</fullName>
    </recommendedName>
</protein>
<feature type="transmembrane region" description="Helical" evidence="1">
    <location>
        <begin position="192"/>
        <end position="210"/>
    </location>
</feature>
<dbReference type="Proteomes" id="UP001230156">
    <property type="component" value="Unassembled WGS sequence"/>
</dbReference>
<proteinExistence type="predicted"/>